<dbReference type="EMBL" id="CM011676">
    <property type="protein sequence ID" value="TMS20881.1"/>
    <property type="molecule type" value="Genomic_DNA"/>
</dbReference>
<name>A0ACD3RPK3_LARCR</name>
<dbReference type="Proteomes" id="UP000793456">
    <property type="component" value="Chromosome III"/>
</dbReference>
<gene>
    <name evidence="1" type="ORF">E3U43_014854</name>
</gene>
<evidence type="ECO:0000313" key="1">
    <source>
        <dbReference type="EMBL" id="TMS20881.1"/>
    </source>
</evidence>
<proteinExistence type="predicted"/>
<comment type="caution">
    <text evidence="1">The sequence shown here is derived from an EMBL/GenBank/DDBJ whole genome shotgun (WGS) entry which is preliminary data.</text>
</comment>
<keyword evidence="2" id="KW-1185">Reference proteome</keyword>
<evidence type="ECO:0000313" key="2">
    <source>
        <dbReference type="Proteomes" id="UP000793456"/>
    </source>
</evidence>
<sequence length="210" mass="23168">MTAVRSEAAMDAVERRKLHVHVADLRKDAQRLRKLVELTRPAQMPSLLPSGSSETEKPKKTLPLFGAMKGGSKFKLKTGTIGKLPPKRPNLPAELFDMKALSGGGGEEEEEEEEEEVEEVEKNEDNDDEECANITEMHVDPEESGASVSQERTSSGQQRREPAQEPKEQSHKHSRGEELPQRSCNNKAVATSCPGQTGDGRTALNDKYGY</sequence>
<organism evidence="1 2">
    <name type="scientific">Larimichthys crocea</name>
    <name type="common">Large yellow croaker</name>
    <name type="synonym">Pseudosciaena crocea</name>
    <dbReference type="NCBI Taxonomy" id="215358"/>
    <lineage>
        <taxon>Eukaryota</taxon>
        <taxon>Metazoa</taxon>
        <taxon>Chordata</taxon>
        <taxon>Craniata</taxon>
        <taxon>Vertebrata</taxon>
        <taxon>Euteleostomi</taxon>
        <taxon>Actinopterygii</taxon>
        <taxon>Neopterygii</taxon>
        <taxon>Teleostei</taxon>
        <taxon>Neoteleostei</taxon>
        <taxon>Acanthomorphata</taxon>
        <taxon>Eupercaria</taxon>
        <taxon>Sciaenidae</taxon>
        <taxon>Larimichthys</taxon>
    </lineage>
</organism>
<accession>A0ACD3RPK3</accession>
<protein>
    <submittedName>
        <fullName evidence="1">Uncharacterized protein</fullName>
    </submittedName>
</protein>
<reference evidence="1" key="1">
    <citation type="submission" date="2018-11" db="EMBL/GenBank/DDBJ databases">
        <title>The sequence and de novo assembly of Larimichthys crocea genome using PacBio and Hi-C technologies.</title>
        <authorList>
            <person name="Xu P."/>
            <person name="Chen B."/>
            <person name="Zhou Z."/>
            <person name="Ke Q."/>
            <person name="Wu Y."/>
            <person name="Bai H."/>
            <person name="Pu F."/>
        </authorList>
    </citation>
    <scope>NUCLEOTIDE SEQUENCE</scope>
    <source>
        <tissue evidence="1">Muscle</tissue>
    </source>
</reference>